<reference evidence="2" key="1">
    <citation type="submission" date="2016-04" db="EMBL/GenBank/DDBJ databases">
        <authorList>
            <person name="Nguyen H.D."/>
            <person name="Samba Siva P."/>
            <person name="Cullis J."/>
            <person name="Levesque C.A."/>
            <person name="Hambleton S."/>
        </authorList>
    </citation>
    <scope>NUCLEOTIDE SEQUENCE</scope>
    <source>
        <strain evidence="2">DAOMC 236416</strain>
    </source>
</reference>
<sequence>MWFHLRLVPLRTGTEIPSVSWPAREEGHLSVQHSSHFRYTSPLDASIHFRQGTFYIRQEDMQSTIRVNGVQLPSRTDQPLNQSDIVELNRPSTGAYCADLSFRVDLSCSSSSAPIFPGPYSLVPSRARPTYAWFDDFDRALDDQARHYGSSRPCPPLQTAAFALGECIITTSNLIPRPAEAPYPLTRSSPPCPPTNICSTSSSPPDPLQPPGSTSVSTSVLPITDSVPAVLSASSTSTPPSQNSPTSSPLPPSRALPASVSTSPFLPSSSPAVTPVSSSPSSIAPSPSHSHPDDGPVSTPYSDILATLRSGQSSTTATVCSTETHALSSSCQPCLHESVPASACRSDAPLPSSAPSSIISQSASPSESVMRPMSTFSPDPFLPTTTMFITPSIPSTTSPSGSTASVDLALSRVRQAWIALRHDAFTAASALDSGLRSHYEDGVPDGLHSSAIGDTRLGSANLSLLRVGAALRACLAARLCSSLASVGLSAPAIISPGSLHSRQAEALFYGRAHPILRKCRRSLFRSKQGCIRSGRGRLHHPPPVPNSMYPCGPRPYIFSSS</sequence>
<comment type="caution">
    <text evidence="2">The sequence shown here is derived from an EMBL/GenBank/DDBJ whole genome shotgun (WGS) entry which is preliminary data.</text>
</comment>
<accession>A0A177T515</accession>
<feature type="compositionally biased region" description="Low complexity" evidence="1">
    <location>
        <begin position="226"/>
        <end position="247"/>
    </location>
</feature>
<evidence type="ECO:0000313" key="2">
    <source>
        <dbReference type="EMBL" id="KAE8239736.1"/>
    </source>
</evidence>
<dbReference type="Proteomes" id="UP000077521">
    <property type="component" value="Unassembled WGS sequence"/>
</dbReference>
<feature type="compositionally biased region" description="Polar residues" evidence="1">
    <location>
        <begin position="211"/>
        <end position="221"/>
    </location>
</feature>
<feature type="compositionally biased region" description="Low complexity" evidence="1">
    <location>
        <begin position="255"/>
        <end position="289"/>
    </location>
</feature>
<feature type="compositionally biased region" description="Low complexity" evidence="1">
    <location>
        <begin position="346"/>
        <end position="368"/>
    </location>
</feature>
<evidence type="ECO:0000256" key="1">
    <source>
        <dbReference type="SAM" id="MobiDB-lite"/>
    </source>
</evidence>
<proteinExistence type="predicted"/>
<name>A0A177T515_9BASI</name>
<feature type="region of interest" description="Disordered" evidence="1">
    <location>
        <begin position="342"/>
        <end position="376"/>
    </location>
</feature>
<evidence type="ECO:0000313" key="3">
    <source>
        <dbReference type="Proteomes" id="UP000077521"/>
    </source>
</evidence>
<keyword evidence="3" id="KW-1185">Reference proteome</keyword>
<gene>
    <name evidence="2" type="ORF">A4X13_0g8092</name>
</gene>
<dbReference type="AlphaFoldDB" id="A0A177T515"/>
<organism evidence="2 3">
    <name type="scientific">Tilletia indica</name>
    <dbReference type="NCBI Taxonomy" id="43049"/>
    <lineage>
        <taxon>Eukaryota</taxon>
        <taxon>Fungi</taxon>
        <taxon>Dikarya</taxon>
        <taxon>Basidiomycota</taxon>
        <taxon>Ustilaginomycotina</taxon>
        <taxon>Exobasidiomycetes</taxon>
        <taxon>Tilletiales</taxon>
        <taxon>Tilletiaceae</taxon>
        <taxon>Tilletia</taxon>
    </lineage>
</organism>
<feature type="region of interest" description="Disordered" evidence="1">
    <location>
        <begin position="180"/>
        <end position="302"/>
    </location>
</feature>
<dbReference type="EMBL" id="LWDF02001244">
    <property type="protein sequence ID" value="KAE8239736.1"/>
    <property type="molecule type" value="Genomic_DNA"/>
</dbReference>
<reference evidence="2" key="2">
    <citation type="journal article" date="2019" name="IMA Fungus">
        <title>Genome sequencing and comparison of five Tilletia species to identify candidate genes for the detection of regulated species infecting wheat.</title>
        <authorList>
            <person name="Nguyen H.D.T."/>
            <person name="Sultana T."/>
            <person name="Kesanakurti P."/>
            <person name="Hambleton S."/>
        </authorList>
    </citation>
    <scope>NUCLEOTIDE SEQUENCE</scope>
    <source>
        <strain evidence="2">DAOMC 236416</strain>
    </source>
</reference>
<protein>
    <submittedName>
        <fullName evidence="2">Uncharacterized protein</fullName>
    </submittedName>
</protein>